<evidence type="ECO:0000259" key="2">
    <source>
        <dbReference type="Pfam" id="PF13629"/>
    </source>
</evidence>
<evidence type="ECO:0000313" key="4">
    <source>
        <dbReference type="Proteomes" id="UP000000488"/>
    </source>
</evidence>
<proteinExistence type="predicted"/>
<dbReference type="HOGENOM" id="CLU_121896_0_0_7"/>
<dbReference type="STRING" id="483219.LILAB_01940"/>
<feature type="signal peptide" evidence="1">
    <location>
        <begin position="1"/>
        <end position="38"/>
    </location>
</feature>
<evidence type="ECO:0000313" key="3">
    <source>
        <dbReference type="EMBL" id="AEI62315.1"/>
    </source>
</evidence>
<dbReference type="Proteomes" id="UP000000488">
    <property type="component" value="Chromosome"/>
</dbReference>
<protein>
    <recommendedName>
        <fullName evidence="2">Pilus formation protein N-terminal domain-containing protein</fullName>
    </recommendedName>
</protein>
<accession>F8CDV6</accession>
<dbReference type="AlphaFoldDB" id="F8CDV6"/>
<gene>
    <name evidence="3" type="ordered locus">LILAB_01940</name>
</gene>
<dbReference type="KEGG" id="mfu:LILAB_01940"/>
<organism evidence="3 4">
    <name type="scientific">Myxococcus fulvus (strain ATCC BAA-855 / HW-1)</name>
    <dbReference type="NCBI Taxonomy" id="483219"/>
    <lineage>
        <taxon>Bacteria</taxon>
        <taxon>Pseudomonadati</taxon>
        <taxon>Myxococcota</taxon>
        <taxon>Myxococcia</taxon>
        <taxon>Myxococcales</taxon>
        <taxon>Cystobacterineae</taxon>
        <taxon>Myxococcaceae</taxon>
        <taxon>Myxococcus</taxon>
    </lineage>
</organism>
<feature type="domain" description="Pilus formation protein N-terminal" evidence="2">
    <location>
        <begin position="82"/>
        <end position="134"/>
    </location>
</feature>
<dbReference type="EMBL" id="CP002830">
    <property type="protein sequence ID" value="AEI62315.1"/>
    <property type="molecule type" value="Genomic_DNA"/>
</dbReference>
<evidence type="ECO:0000256" key="1">
    <source>
        <dbReference type="SAM" id="SignalP"/>
    </source>
</evidence>
<reference evidence="3 4" key="1">
    <citation type="journal article" date="2011" name="J. Bacteriol.">
        <title>Genome sequence of the halotolerant marine bacterium Myxococcus fulvus HW-1.</title>
        <authorList>
            <person name="Li Z.F."/>
            <person name="Li X."/>
            <person name="Liu H."/>
            <person name="Liu X."/>
            <person name="Han K."/>
            <person name="Wu Z.H."/>
            <person name="Hu W."/>
            <person name="Li F.F."/>
            <person name="Li Y.Z."/>
        </authorList>
    </citation>
    <scope>NUCLEOTIDE SEQUENCE [LARGE SCALE GENOMIC DNA]</scope>
    <source>
        <strain evidence="4">ATCC BAA-855 / HW-1</strain>
    </source>
</reference>
<sequence>MPLLTAFPSPSPSSRSRARRWRLWAPLALTLATPAAWAQDTDAAPAPGAAPELDYATEAKSAEPSGLVVRVAPLEQTQFIVENAERVRVQAPAVVEVSLGEPNQLAVQGLSPGVSEVLVWRQGIKRPLSVRLEVAK</sequence>
<name>F8CDV6_MYXFH</name>
<keyword evidence="1" id="KW-0732">Signal</keyword>
<dbReference type="Pfam" id="PF13629">
    <property type="entry name" value="T2SS-T3SS_pil_N"/>
    <property type="match status" value="1"/>
</dbReference>
<dbReference type="InterPro" id="IPR032789">
    <property type="entry name" value="T2SS-T3SS_pil_N"/>
</dbReference>
<feature type="chain" id="PRO_5003368102" description="Pilus formation protein N-terminal domain-containing protein" evidence="1">
    <location>
        <begin position="39"/>
        <end position="136"/>
    </location>
</feature>